<feature type="binding site" evidence="3">
    <location>
        <position position="145"/>
    </location>
    <ligand>
        <name>dimethylallyl diphosphate</name>
        <dbReference type="ChEBI" id="CHEBI:57623"/>
    </ligand>
</feature>
<dbReference type="InterPro" id="IPR012148">
    <property type="entry name" value="ABBA_DMATS-like"/>
</dbReference>
<keyword evidence="5" id="KW-1185">Reference proteome</keyword>
<dbReference type="AlphaFoldDB" id="A0A3D8RRW8"/>
<dbReference type="InterPro" id="IPR033964">
    <property type="entry name" value="ABBA"/>
</dbReference>
<evidence type="ECO:0000313" key="4">
    <source>
        <dbReference type="EMBL" id="RDW76837.1"/>
    </source>
</evidence>
<comment type="caution">
    <text evidence="4">The sequence shown here is derived from an EMBL/GenBank/DDBJ whole genome shotgun (WGS) entry which is preliminary data.</text>
</comment>
<evidence type="ECO:0000256" key="2">
    <source>
        <dbReference type="ARBA" id="ARBA00022679"/>
    </source>
</evidence>
<organism evidence="4 5">
    <name type="scientific">Aspergillus mulundensis</name>
    <dbReference type="NCBI Taxonomy" id="1810919"/>
    <lineage>
        <taxon>Eukaryota</taxon>
        <taxon>Fungi</taxon>
        <taxon>Dikarya</taxon>
        <taxon>Ascomycota</taxon>
        <taxon>Pezizomycotina</taxon>
        <taxon>Eurotiomycetes</taxon>
        <taxon>Eurotiomycetidae</taxon>
        <taxon>Eurotiales</taxon>
        <taxon>Aspergillaceae</taxon>
        <taxon>Aspergillus</taxon>
        <taxon>Aspergillus subgen. Nidulantes</taxon>
    </lineage>
</organism>
<evidence type="ECO:0008006" key="6">
    <source>
        <dbReference type="Google" id="ProtNLM"/>
    </source>
</evidence>
<feature type="binding site" evidence="3">
    <location>
        <position position="232"/>
    </location>
    <ligand>
        <name>dimethylallyl diphosphate</name>
        <dbReference type="ChEBI" id="CHEBI:57623"/>
    </ligand>
</feature>
<dbReference type="Proteomes" id="UP000256690">
    <property type="component" value="Unassembled WGS sequence"/>
</dbReference>
<dbReference type="PANTHER" id="PTHR40627:SF3">
    <property type="entry name" value="PRENYLTRANSFERASE ASQH2-RELATED"/>
    <property type="match status" value="1"/>
</dbReference>
<dbReference type="SFLD" id="SFLDG01162">
    <property type="entry name" value="I"/>
    <property type="match status" value="1"/>
</dbReference>
<feature type="binding site" evidence="3">
    <location>
        <position position="234"/>
    </location>
    <ligand>
        <name>dimethylallyl diphosphate</name>
        <dbReference type="ChEBI" id="CHEBI:57623"/>
    </ligand>
</feature>
<protein>
    <recommendedName>
        <fullName evidence="6">Dimethylallyl tryptophan synthase</fullName>
    </recommendedName>
</protein>
<feature type="binding site" evidence="3">
    <location>
        <position position="132"/>
    </location>
    <ligand>
        <name>L-tryptophan</name>
        <dbReference type="ChEBI" id="CHEBI:57912"/>
    </ligand>
</feature>
<feature type="binding site" evidence="3">
    <location>
        <position position="389"/>
    </location>
    <ligand>
        <name>dimethylallyl diphosphate</name>
        <dbReference type="ChEBI" id="CHEBI:57623"/>
    </ligand>
</feature>
<dbReference type="NCBIfam" id="TIGR03429">
    <property type="entry name" value="arom_pren_DMATS"/>
    <property type="match status" value="1"/>
</dbReference>
<dbReference type="GO" id="GO:0009820">
    <property type="term" value="P:alkaloid metabolic process"/>
    <property type="evidence" value="ECO:0007669"/>
    <property type="project" value="InterPro"/>
</dbReference>
<proteinExistence type="inferred from homology"/>
<evidence type="ECO:0000256" key="1">
    <source>
        <dbReference type="ARBA" id="ARBA00010209"/>
    </source>
</evidence>
<evidence type="ECO:0000313" key="5">
    <source>
        <dbReference type="Proteomes" id="UP000256690"/>
    </source>
</evidence>
<dbReference type="GO" id="GO:0016765">
    <property type="term" value="F:transferase activity, transferring alkyl or aryl (other than methyl) groups"/>
    <property type="evidence" value="ECO:0007669"/>
    <property type="project" value="InterPro"/>
</dbReference>
<dbReference type="EMBL" id="PVWQ01000007">
    <property type="protein sequence ID" value="RDW76837.1"/>
    <property type="molecule type" value="Genomic_DNA"/>
</dbReference>
<dbReference type="PIRSF" id="PIRSF000509">
    <property type="entry name" value="Trp_DMAT"/>
    <property type="match status" value="1"/>
</dbReference>
<name>A0A3D8RRW8_9EURO</name>
<comment type="similarity">
    <text evidence="1">Belongs to the tryptophan dimethylallyltransferase family.</text>
</comment>
<dbReference type="OrthoDB" id="5392033at2759"/>
<evidence type="ECO:0000256" key="3">
    <source>
        <dbReference type="PIRSR" id="PIRSR000509-1"/>
    </source>
</evidence>
<dbReference type="GeneID" id="38117199"/>
<dbReference type="SFLD" id="SFLDS00036">
    <property type="entry name" value="Aromatic_Prenyltransferase"/>
    <property type="match status" value="1"/>
</dbReference>
<feature type="binding site" evidence="3">
    <location>
        <position position="303"/>
    </location>
    <ligand>
        <name>dimethylallyl diphosphate</name>
        <dbReference type="ChEBI" id="CHEBI:57623"/>
    </ligand>
</feature>
<keyword evidence="2" id="KW-0808">Transferase</keyword>
<reference evidence="4 5" key="1">
    <citation type="journal article" date="2018" name="IMA Fungus">
        <title>IMA Genome-F 9: Draft genome sequence of Annulohypoxylon stygium, Aspergillus mulundensis, Berkeleyomyces basicola (syn. Thielaviopsis basicola), Ceratocystis smalleyi, two Cercospora beticola strains, Coleophoma cylindrospora, Fusarium fracticaudum, Phialophora cf. hyalina, and Morchella septimelata.</title>
        <authorList>
            <person name="Wingfield B.D."/>
            <person name="Bills G.F."/>
            <person name="Dong Y."/>
            <person name="Huang W."/>
            <person name="Nel W.J."/>
            <person name="Swalarsk-Parry B.S."/>
            <person name="Vaghefi N."/>
            <person name="Wilken P.M."/>
            <person name="An Z."/>
            <person name="de Beer Z.W."/>
            <person name="De Vos L."/>
            <person name="Chen L."/>
            <person name="Duong T.A."/>
            <person name="Gao Y."/>
            <person name="Hammerbacher A."/>
            <person name="Kikkert J.R."/>
            <person name="Li Y."/>
            <person name="Li H."/>
            <person name="Li K."/>
            <person name="Li Q."/>
            <person name="Liu X."/>
            <person name="Ma X."/>
            <person name="Naidoo K."/>
            <person name="Pethybridge S.J."/>
            <person name="Sun J."/>
            <person name="Steenkamp E.T."/>
            <person name="van der Nest M.A."/>
            <person name="van Wyk S."/>
            <person name="Wingfield M.J."/>
            <person name="Xiong C."/>
            <person name="Yue Q."/>
            <person name="Zhang X."/>
        </authorList>
    </citation>
    <scope>NUCLEOTIDE SEQUENCE [LARGE SCALE GENOMIC DNA]</scope>
    <source>
        <strain evidence="4 5">DSM 5745</strain>
    </source>
</reference>
<dbReference type="RefSeq" id="XP_026603149.1">
    <property type="nucleotide sequence ID" value="XM_026748845.1"/>
</dbReference>
<feature type="binding site" evidence="3">
    <location>
        <position position="305"/>
    </location>
    <ligand>
        <name>dimethylallyl diphosphate</name>
        <dbReference type="ChEBI" id="CHEBI:57623"/>
    </ligand>
</feature>
<feature type="binding site" evidence="3">
    <location>
        <position position="301"/>
    </location>
    <ligand>
        <name>dimethylallyl diphosphate</name>
        <dbReference type="ChEBI" id="CHEBI:57623"/>
    </ligand>
</feature>
<sequence>MREPSLTMIKAALRRLSSALSTFLHYFKASKPASMPSAVYQAKMNGSKPAPVPRTYETLSKTLLFPNLEEKEWWEATGPMLSKMLSDADYDIHHQFHYLNLWAAHIIPFLGPFPKSRPGLYKCALGGLGSMEFSQNFTKAGATVRLTFEPTSYAASTGDDLCNRGMVDESLRRLKRISPAVDLTLYHELLCKLTLTDADEQALVNRDAVADQAVKTQTMVALDMKGGDIAAKLYLVPALKSLATGTPMWTLLRDAVRAVDSTVGGIFTQGLANVESYIANAPPSLHADMLSCDLVAPTKTRFKIYVSEFDVNFDRIVDIWTLGGKIQGDETTHGLAILKGIWDALDIQTGLRPPPDLNRPSPTLPPDELPIVVNLEIKPGGVWPQPKMYFALPGQNSLAVARAVEGVFRSWGWEEHADSYIRNVQSYKPDVSLEESSNVFSWLSFSYSTKTGPYVTMYYH</sequence>
<accession>A0A3D8RRW8</accession>
<dbReference type="InterPro" id="IPR017795">
    <property type="entry name" value="ABBA_NscD-like"/>
</dbReference>
<gene>
    <name evidence="4" type="ORF">DSM5745_06829</name>
</gene>
<dbReference type="Pfam" id="PF11991">
    <property type="entry name" value="Trp_DMAT"/>
    <property type="match status" value="1"/>
</dbReference>
<dbReference type="PANTHER" id="PTHR40627">
    <property type="entry name" value="INDOLE PRENYLTRANSFERASE TDIB-RELATED"/>
    <property type="match status" value="1"/>
</dbReference>
<dbReference type="CDD" id="cd13929">
    <property type="entry name" value="PT-DMATS_CymD"/>
    <property type="match status" value="1"/>
</dbReference>